<dbReference type="PANTHER" id="PTHR43649">
    <property type="entry name" value="ARABINOSE-BINDING PROTEIN-RELATED"/>
    <property type="match status" value="1"/>
</dbReference>
<feature type="region of interest" description="Disordered" evidence="1">
    <location>
        <begin position="337"/>
        <end position="456"/>
    </location>
</feature>
<dbReference type="EMBL" id="LM676394">
    <property type="protein sequence ID" value="CEP26162.1"/>
    <property type="molecule type" value="Genomic_DNA"/>
</dbReference>
<dbReference type="InterPro" id="IPR050490">
    <property type="entry name" value="Bact_solute-bd_prot1"/>
</dbReference>
<dbReference type="PANTHER" id="PTHR43649:SF30">
    <property type="entry name" value="ABC TRANSPORTER SUBSTRATE-BINDING PROTEIN"/>
    <property type="match status" value="1"/>
</dbReference>
<dbReference type="Gene3D" id="3.40.190.10">
    <property type="entry name" value="Periplasmic binding protein-like II"/>
    <property type="match status" value="1"/>
</dbReference>
<gene>
    <name evidence="2" type="ORF">PFCIRM138_05115</name>
</gene>
<evidence type="ECO:0000256" key="1">
    <source>
        <dbReference type="SAM" id="MobiDB-lite"/>
    </source>
</evidence>
<organism evidence="2">
    <name type="scientific">Propionibacterium freudenreichii subsp. freudenreichii</name>
    <dbReference type="NCBI Taxonomy" id="66712"/>
    <lineage>
        <taxon>Bacteria</taxon>
        <taxon>Bacillati</taxon>
        <taxon>Actinomycetota</taxon>
        <taxon>Actinomycetes</taxon>
        <taxon>Propionibacteriales</taxon>
        <taxon>Propionibacteriaceae</taxon>
        <taxon>Propionibacterium</taxon>
    </lineage>
</organism>
<dbReference type="SUPFAM" id="SSF53850">
    <property type="entry name" value="Periplasmic binding protein-like II"/>
    <property type="match status" value="1"/>
</dbReference>
<accession>A0A0B7NZ09</accession>
<dbReference type="InterPro" id="IPR006059">
    <property type="entry name" value="SBP"/>
</dbReference>
<dbReference type="PROSITE" id="PS51318">
    <property type="entry name" value="TAT"/>
    <property type="match status" value="1"/>
</dbReference>
<feature type="compositionally biased region" description="Low complexity" evidence="1">
    <location>
        <begin position="371"/>
        <end position="387"/>
    </location>
</feature>
<feature type="region of interest" description="Disordered" evidence="1">
    <location>
        <begin position="1"/>
        <end position="25"/>
    </location>
</feature>
<feature type="compositionally biased region" description="Low complexity" evidence="1">
    <location>
        <begin position="412"/>
        <end position="426"/>
    </location>
</feature>
<name>A0A0B7NZ09_PROFF</name>
<dbReference type="InterPro" id="IPR006311">
    <property type="entry name" value="TAT_signal"/>
</dbReference>
<reference evidence="2" key="1">
    <citation type="submission" date="2014-08" db="EMBL/GenBank/DDBJ databases">
        <authorList>
            <person name="Falentin Helene"/>
        </authorList>
    </citation>
    <scope>NUCLEOTIDE SEQUENCE</scope>
</reference>
<dbReference type="Pfam" id="PF13416">
    <property type="entry name" value="SBP_bac_8"/>
    <property type="match status" value="1"/>
</dbReference>
<evidence type="ECO:0000313" key="2">
    <source>
        <dbReference type="EMBL" id="CEP26162.1"/>
    </source>
</evidence>
<sequence>MNPVSPRNSAPSHSASSQGSAAPHVLSTTLSRRRLLSMAALGAGAVALAACAGPSTSSGASSSAADANGPDFSGVTPATTITFWSNHPGSSEDITKQIISDFKNETGITVNLVTAGSSYEDVAQKFQTAQTGGTLPDIVVFSDVWWFRYYMQDSIIPLTNALKAANVDTSDYRDGLFADYQYKGSQWAVPWARSTPLFYYNKSHWAAAGLPDRVPATWDEFAQWAPKLKDANSSAQHVYEHPALADYAGWTLQNILWGYGGGWSAKGSFDVTCDSEASVKALQYVKDSVYQGKWAGVASSAGTDDLAAGACSATLGSTGSLVGVQKAAAGKFEVGVGNLPGGPSVTTPVCPTGGAGVGSPRRCRRPTSWQPRSSSASSPTRRTPSPSRSRRATCRCASRPTPASCWRRTRSSRPPSSSSTSPAPRTMRASSCPGPTRRWPSRWRRSSPRMPTSPPP</sequence>
<proteinExistence type="predicted"/>
<protein>
    <submittedName>
        <fullName evidence="2">Extracellular solute-binding protein</fullName>
    </submittedName>
</protein>
<dbReference type="AlphaFoldDB" id="A0A0B7NZ09"/>